<dbReference type="STRING" id="758847.LSS_21215"/>
<evidence type="ECO:0000313" key="1">
    <source>
        <dbReference type="EMBL" id="AIT10850.1"/>
    </source>
</evidence>
<gene>
    <name evidence="1" type="ORF">LSS_21215</name>
</gene>
<dbReference type="KEGG" id="lst:LSS_21215"/>
<evidence type="ECO:0000313" key="2">
    <source>
        <dbReference type="Proteomes" id="UP000035800"/>
    </source>
</evidence>
<name>A0A097ESH1_9LEPT</name>
<accession>A0A097ESH1</accession>
<organism evidence="1 2">
    <name type="scientific">Leptospira santarosai serovar Shermani str. LT 821</name>
    <dbReference type="NCBI Taxonomy" id="758847"/>
    <lineage>
        <taxon>Bacteria</taxon>
        <taxon>Pseudomonadati</taxon>
        <taxon>Spirochaetota</taxon>
        <taxon>Spirochaetia</taxon>
        <taxon>Leptospirales</taxon>
        <taxon>Leptospiraceae</taxon>
        <taxon>Leptospira</taxon>
    </lineage>
</organism>
<reference evidence="1 2" key="1">
    <citation type="journal article" date="2012" name="Gene">
        <title>Sequence of Leptospira santarosai serovar Shermani genome and prediction of virulence-associated genes.</title>
        <authorList>
            <person name="Chou L.F."/>
            <person name="Chen Y.T."/>
            <person name="Lu C.W."/>
            <person name="Ko Y.C."/>
            <person name="Tang C.Y."/>
            <person name="Pan M.J."/>
            <person name="Tian Y.C."/>
            <person name="Chiu C.H."/>
            <person name="Hung C.C."/>
            <person name="Yang C.W."/>
        </authorList>
    </citation>
    <scope>NUCLEOTIDE SEQUENCE [LARGE SCALE GENOMIC DNA]</scope>
    <source>
        <strain evidence="1">LT 821</strain>
    </source>
</reference>
<dbReference type="Proteomes" id="UP000035800">
    <property type="component" value="Chromosome I"/>
</dbReference>
<reference evidence="1 2" key="2">
    <citation type="journal article" date="2014" name="Emerg. Microbes Infect.">
        <title>Potential impact on kidney infection: a whole-genome analysis of Leptospira santarosai serovar Shermani.</title>
        <authorList>
            <person name="Chou L.F."/>
            <person name="Chen T.W."/>
            <person name="Ko Y.C."/>
            <person name="Pan M.J."/>
            <person name="Tian Y.C."/>
            <person name="Chiu C.H."/>
            <person name="Tang P."/>
            <person name="Hung C.C."/>
            <person name="Yang C.W."/>
        </authorList>
    </citation>
    <scope>NUCLEOTIDE SEQUENCE</scope>
    <source>
        <strain evidence="1 2">LT 821</strain>
    </source>
</reference>
<sequence>MLRGGRGGETYFTKDLYKSGAKAQERLSLENKPTHRVEFEVLTDNCIIYLPKGVEPRKN</sequence>
<proteinExistence type="predicted"/>
<dbReference type="AlphaFoldDB" id="A0A097ESH1"/>
<protein>
    <submittedName>
        <fullName evidence="1">Uncharacterized protein</fullName>
    </submittedName>
</protein>
<dbReference type="EMBL" id="CP006694">
    <property type="protein sequence ID" value="AIT10850.1"/>
    <property type="molecule type" value="Genomic_DNA"/>
</dbReference>